<dbReference type="Pfam" id="PF04290">
    <property type="entry name" value="DctQ"/>
    <property type="match status" value="1"/>
</dbReference>
<feature type="transmembrane region" description="Helical" evidence="9">
    <location>
        <begin position="20"/>
        <end position="41"/>
    </location>
</feature>
<feature type="domain" description="Tripartite ATP-independent periplasmic transporters DctQ component" evidence="10">
    <location>
        <begin position="30"/>
        <end position="151"/>
    </location>
</feature>
<keyword evidence="5 9" id="KW-0812">Transmembrane</keyword>
<keyword evidence="7 9" id="KW-0472">Membrane</keyword>
<evidence type="ECO:0000256" key="5">
    <source>
        <dbReference type="ARBA" id="ARBA00022692"/>
    </source>
</evidence>
<dbReference type="InterPro" id="IPR007387">
    <property type="entry name" value="TRAP_DctQ"/>
</dbReference>
<gene>
    <name evidence="11" type="ORF">B4O97_04485</name>
</gene>
<keyword evidence="12" id="KW-1185">Reference proteome</keyword>
<dbReference type="PANTHER" id="PTHR35011:SF2">
    <property type="entry name" value="2,3-DIKETO-L-GULONATE TRAP TRANSPORTER SMALL PERMEASE PROTEIN YIAM"/>
    <property type="match status" value="1"/>
</dbReference>
<dbReference type="OrthoDB" id="45144at2"/>
<protein>
    <recommendedName>
        <fullName evidence="10">Tripartite ATP-independent periplasmic transporters DctQ component domain-containing protein</fullName>
    </recommendedName>
</protein>
<feature type="transmembrane region" description="Helical" evidence="9">
    <location>
        <begin position="91"/>
        <end position="110"/>
    </location>
</feature>
<dbReference type="PANTHER" id="PTHR35011">
    <property type="entry name" value="2,3-DIKETO-L-GULONATE TRAP TRANSPORTER SMALL PERMEASE PROTEIN YIAM"/>
    <property type="match status" value="1"/>
</dbReference>
<comment type="similarity">
    <text evidence="8">Belongs to the TRAP transporter small permease family.</text>
</comment>
<evidence type="ECO:0000256" key="4">
    <source>
        <dbReference type="ARBA" id="ARBA00022519"/>
    </source>
</evidence>
<evidence type="ECO:0000256" key="7">
    <source>
        <dbReference type="ARBA" id="ARBA00023136"/>
    </source>
</evidence>
<evidence type="ECO:0000313" key="11">
    <source>
        <dbReference type="EMBL" id="ORC36887.1"/>
    </source>
</evidence>
<accession>A0A1Y1S273</accession>
<evidence type="ECO:0000313" key="12">
    <source>
        <dbReference type="Proteomes" id="UP000192343"/>
    </source>
</evidence>
<comment type="subcellular location">
    <subcellularLocation>
        <location evidence="1">Cell inner membrane</location>
        <topology evidence="1">Multi-pass membrane protein</topology>
    </subcellularLocation>
</comment>
<evidence type="ECO:0000256" key="9">
    <source>
        <dbReference type="SAM" id="Phobius"/>
    </source>
</evidence>
<dbReference type="InterPro" id="IPR055348">
    <property type="entry name" value="DctQ"/>
</dbReference>
<evidence type="ECO:0000256" key="1">
    <source>
        <dbReference type="ARBA" id="ARBA00004429"/>
    </source>
</evidence>
<feature type="transmembrane region" description="Helical" evidence="9">
    <location>
        <begin position="130"/>
        <end position="148"/>
    </location>
</feature>
<evidence type="ECO:0000259" key="10">
    <source>
        <dbReference type="Pfam" id="PF04290"/>
    </source>
</evidence>
<evidence type="ECO:0000256" key="6">
    <source>
        <dbReference type="ARBA" id="ARBA00022989"/>
    </source>
</evidence>
<evidence type="ECO:0000256" key="3">
    <source>
        <dbReference type="ARBA" id="ARBA00022475"/>
    </source>
</evidence>
<dbReference type="RefSeq" id="WP_083048729.1">
    <property type="nucleotide sequence ID" value="NZ_MWQY01000004.1"/>
</dbReference>
<sequence length="178" mass="20381">MLKENPLRRTFSVLNKIIEVTSVVILVLVSLVVFYSVLLRYVFKSPLAWSEEVARYMFIWMVFLGFSVAEKSGDHFRIEVFIEMVPAKIRLVIEVLLNLLIFYALFVLFQEGLIYYDQGKSGLSTILEMPLNYIYIALPVSMVLTFLNRLDTAQKQIRTLIGDIMSEAAEKRAGGDGK</sequence>
<dbReference type="GO" id="GO:0015740">
    <property type="term" value="P:C4-dicarboxylate transport"/>
    <property type="evidence" value="ECO:0007669"/>
    <property type="project" value="TreeGrafter"/>
</dbReference>
<keyword evidence="2" id="KW-0813">Transport</keyword>
<keyword evidence="4" id="KW-0997">Cell inner membrane</keyword>
<keyword evidence="6 9" id="KW-1133">Transmembrane helix</keyword>
<dbReference type="STRING" id="1963862.B4O97_04485"/>
<dbReference type="Proteomes" id="UP000192343">
    <property type="component" value="Unassembled WGS sequence"/>
</dbReference>
<keyword evidence="3" id="KW-1003">Cell membrane</keyword>
<proteinExistence type="inferred from homology"/>
<name>A0A1Y1S273_9SPIO</name>
<comment type="caution">
    <text evidence="11">The sequence shown here is derived from an EMBL/GenBank/DDBJ whole genome shotgun (WGS) entry which is preliminary data.</text>
</comment>
<feature type="transmembrane region" description="Helical" evidence="9">
    <location>
        <begin position="53"/>
        <end position="70"/>
    </location>
</feature>
<reference evidence="11 12" key="1">
    <citation type="submission" date="2017-03" db="EMBL/GenBank/DDBJ databases">
        <title>Draft Genome sequence of Marispirochaeta sp. strain JC444.</title>
        <authorList>
            <person name="Shivani Y."/>
            <person name="Subhash Y."/>
            <person name="Sasikala C."/>
            <person name="Ramana C."/>
        </authorList>
    </citation>
    <scope>NUCLEOTIDE SEQUENCE [LARGE SCALE GENOMIC DNA]</scope>
    <source>
        <strain evidence="11 12">JC444</strain>
    </source>
</reference>
<dbReference type="GO" id="GO:0022857">
    <property type="term" value="F:transmembrane transporter activity"/>
    <property type="evidence" value="ECO:0007669"/>
    <property type="project" value="TreeGrafter"/>
</dbReference>
<dbReference type="GO" id="GO:0005886">
    <property type="term" value="C:plasma membrane"/>
    <property type="evidence" value="ECO:0007669"/>
    <property type="project" value="UniProtKB-SubCell"/>
</dbReference>
<evidence type="ECO:0000256" key="2">
    <source>
        <dbReference type="ARBA" id="ARBA00022448"/>
    </source>
</evidence>
<organism evidence="11 12">
    <name type="scientific">Marispirochaeta aestuarii</name>
    <dbReference type="NCBI Taxonomy" id="1963862"/>
    <lineage>
        <taxon>Bacteria</taxon>
        <taxon>Pseudomonadati</taxon>
        <taxon>Spirochaetota</taxon>
        <taxon>Spirochaetia</taxon>
        <taxon>Spirochaetales</taxon>
        <taxon>Spirochaetaceae</taxon>
        <taxon>Marispirochaeta</taxon>
    </lineage>
</organism>
<dbReference type="EMBL" id="MWQY01000004">
    <property type="protein sequence ID" value="ORC36887.1"/>
    <property type="molecule type" value="Genomic_DNA"/>
</dbReference>
<dbReference type="AlphaFoldDB" id="A0A1Y1S273"/>
<evidence type="ECO:0000256" key="8">
    <source>
        <dbReference type="ARBA" id="ARBA00038436"/>
    </source>
</evidence>